<keyword evidence="4 17" id="KW-0812">Transmembrane</keyword>
<evidence type="ECO:0000256" key="9">
    <source>
        <dbReference type="ARBA" id="ARBA00032370"/>
    </source>
</evidence>
<feature type="transmembrane region" description="Helical" evidence="17">
    <location>
        <begin position="114"/>
        <end position="130"/>
    </location>
</feature>
<dbReference type="InterPro" id="IPR018365">
    <property type="entry name" value="Cell_cycle_FtsW-rel_CS"/>
</dbReference>
<feature type="transmembrane region" description="Helical" evidence="17">
    <location>
        <begin position="351"/>
        <end position="374"/>
    </location>
</feature>
<evidence type="ECO:0000256" key="15">
    <source>
        <dbReference type="ARBA" id="ARBA00049902"/>
    </source>
</evidence>
<feature type="transmembrane region" description="Helical" evidence="17">
    <location>
        <begin position="285"/>
        <end position="306"/>
    </location>
</feature>
<dbReference type="GO" id="GO:0051301">
    <property type="term" value="P:cell division"/>
    <property type="evidence" value="ECO:0007669"/>
    <property type="project" value="UniProtKB-KW"/>
</dbReference>
<evidence type="ECO:0000256" key="6">
    <source>
        <dbReference type="ARBA" id="ARBA00022984"/>
    </source>
</evidence>
<evidence type="ECO:0000256" key="17">
    <source>
        <dbReference type="SAM" id="Phobius"/>
    </source>
</evidence>
<accession>A0A1H9RW54</accession>
<evidence type="ECO:0000256" key="4">
    <source>
        <dbReference type="ARBA" id="ARBA00022692"/>
    </source>
</evidence>
<keyword evidence="18" id="KW-0132">Cell division</keyword>
<dbReference type="Proteomes" id="UP000198948">
    <property type="component" value="Unassembled WGS sequence"/>
</dbReference>
<organism evidence="18 19">
    <name type="scientific">Isobaculum melis</name>
    <dbReference type="NCBI Taxonomy" id="142588"/>
    <lineage>
        <taxon>Bacteria</taxon>
        <taxon>Bacillati</taxon>
        <taxon>Bacillota</taxon>
        <taxon>Bacilli</taxon>
        <taxon>Lactobacillales</taxon>
        <taxon>Carnobacteriaceae</taxon>
        <taxon>Isobaculum</taxon>
    </lineage>
</organism>
<reference evidence="18 19" key="1">
    <citation type="submission" date="2016-10" db="EMBL/GenBank/DDBJ databases">
        <authorList>
            <person name="de Groot N.N."/>
        </authorList>
    </citation>
    <scope>NUCLEOTIDE SEQUENCE [LARGE SCALE GENOMIC DNA]</scope>
    <source>
        <strain evidence="18 19">DSM 13760</strain>
    </source>
</reference>
<dbReference type="STRING" id="142588.SAMN04488559_10591"/>
<dbReference type="OrthoDB" id="9812661at2"/>
<evidence type="ECO:0000256" key="2">
    <source>
        <dbReference type="ARBA" id="ARBA00022676"/>
    </source>
</evidence>
<name>A0A1H9RW54_9LACT</name>
<feature type="transmembrane region" description="Helical" evidence="17">
    <location>
        <begin position="7"/>
        <end position="29"/>
    </location>
</feature>
<dbReference type="PROSITE" id="PS00428">
    <property type="entry name" value="FTSW_RODA_SPOVE"/>
    <property type="match status" value="1"/>
</dbReference>
<keyword evidence="3" id="KW-0808">Transferase</keyword>
<evidence type="ECO:0000256" key="11">
    <source>
        <dbReference type="ARBA" id="ARBA00038053"/>
    </source>
</evidence>
<evidence type="ECO:0000313" key="19">
    <source>
        <dbReference type="Proteomes" id="UP000198948"/>
    </source>
</evidence>
<dbReference type="GO" id="GO:0015648">
    <property type="term" value="F:lipid-linked peptidoglycan transporter activity"/>
    <property type="evidence" value="ECO:0007669"/>
    <property type="project" value="TreeGrafter"/>
</dbReference>
<evidence type="ECO:0000256" key="8">
    <source>
        <dbReference type="ARBA" id="ARBA00023136"/>
    </source>
</evidence>
<dbReference type="AlphaFoldDB" id="A0A1H9RW54"/>
<evidence type="ECO:0000256" key="12">
    <source>
        <dbReference type="ARBA" id="ARBA00041185"/>
    </source>
</evidence>
<evidence type="ECO:0000256" key="16">
    <source>
        <dbReference type="ARBA" id="ARBA00049966"/>
    </source>
</evidence>
<dbReference type="InterPro" id="IPR001182">
    <property type="entry name" value="FtsW/RodA"/>
</dbReference>
<feature type="transmembrane region" description="Helical" evidence="17">
    <location>
        <begin position="142"/>
        <end position="159"/>
    </location>
</feature>
<feature type="transmembrane region" description="Helical" evidence="17">
    <location>
        <begin position="188"/>
        <end position="208"/>
    </location>
</feature>
<evidence type="ECO:0000256" key="14">
    <source>
        <dbReference type="ARBA" id="ARBA00044770"/>
    </source>
</evidence>
<gene>
    <name evidence="18" type="ORF">SAMN04488559_10591</name>
</gene>
<comment type="subcellular location">
    <subcellularLocation>
        <location evidence="1">Membrane</location>
        <topology evidence="1">Multi-pass membrane protein</topology>
    </subcellularLocation>
</comment>
<dbReference type="GO" id="GO:0009252">
    <property type="term" value="P:peptidoglycan biosynthetic process"/>
    <property type="evidence" value="ECO:0007669"/>
    <property type="project" value="UniProtKB-KW"/>
</dbReference>
<dbReference type="EC" id="2.4.99.28" evidence="14"/>
<dbReference type="EMBL" id="FOHA01000005">
    <property type="protein sequence ID" value="SER76393.1"/>
    <property type="molecule type" value="Genomic_DNA"/>
</dbReference>
<evidence type="ECO:0000313" key="18">
    <source>
        <dbReference type="EMBL" id="SER76393.1"/>
    </source>
</evidence>
<keyword evidence="19" id="KW-1185">Reference proteome</keyword>
<dbReference type="GO" id="GO:0005886">
    <property type="term" value="C:plasma membrane"/>
    <property type="evidence" value="ECO:0007669"/>
    <property type="project" value="TreeGrafter"/>
</dbReference>
<keyword evidence="2" id="KW-0328">Glycosyltransferase</keyword>
<feature type="transmembrane region" description="Helical" evidence="17">
    <location>
        <begin position="165"/>
        <end position="181"/>
    </location>
</feature>
<dbReference type="RefSeq" id="WP_092651190.1">
    <property type="nucleotide sequence ID" value="NZ_FOHA01000005.1"/>
</dbReference>
<comment type="function">
    <text evidence="16">Peptidoglycan polymerase that is essential for cell division.</text>
</comment>
<evidence type="ECO:0000256" key="7">
    <source>
        <dbReference type="ARBA" id="ARBA00022989"/>
    </source>
</evidence>
<dbReference type="Pfam" id="PF01098">
    <property type="entry name" value="FTSW_RODA_SPOVE"/>
    <property type="match status" value="1"/>
</dbReference>
<keyword evidence="7 17" id="KW-1133">Transmembrane helix</keyword>
<evidence type="ECO:0000256" key="3">
    <source>
        <dbReference type="ARBA" id="ARBA00022679"/>
    </source>
</evidence>
<keyword evidence="8 17" id="KW-0472">Membrane</keyword>
<dbReference type="PANTHER" id="PTHR30474">
    <property type="entry name" value="CELL CYCLE PROTEIN"/>
    <property type="match status" value="1"/>
</dbReference>
<evidence type="ECO:0000256" key="1">
    <source>
        <dbReference type="ARBA" id="ARBA00004141"/>
    </source>
</evidence>
<comment type="catalytic activity">
    <reaction evidence="15">
        <text>[GlcNAc-(1-&gt;4)-Mur2Ac(oyl-L-Ala-gamma-D-Glu-L-Lys-D-Ala-D-Ala)](n)-di-trans,octa-cis-undecaprenyl diphosphate + beta-D-GlcNAc-(1-&gt;4)-Mur2Ac(oyl-L-Ala-gamma-D-Glu-L-Lys-D-Ala-D-Ala)-di-trans,octa-cis-undecaprenyl diphosphate = [GlcNAc-(1-&gt;4)-Mur2Ac(oyl-L-Ala-gamma-D-Glu-L-Lys-D-Ala-D-Ala)](n+1)-di-trans,octa-cis-undecaprenyl diphosphate + di-trans,octa-cis-undecaprenyl diphosphate + H(+)</text>
        <dbReference type="Rhea" id="RHEA:23708"/>
        <dbReference type="Rhea" id="RHEA-COMP:9602"/>
        <dbReference type="Rhea" id="RHEA-COMP:9603"/>
        <dbReference type="ChEBI" id="CHEBI:15378"/>
        <dbReference type="ChEBI" id="CHEBI:58405"/>
        <dbReference type="ChEBI" id="CHEBI:60033"/>
        <dbReference type="ChEBI" id="CHEBI:78435"/>
        <dbReference type="EC" id="2.4.99.28"/>
    </reaction>
</comment>
<dbReference type="GO" id="GO:0008955">
    <property type="term" value="F:peptidoglycan glycosyltransferase activity"/>
    <property type="evidence" value="ECO:0007669"/>
    <property type="project" value="UniProtKB-EC"/>
</dbReference>
<feature type="transmembrane region" description="Helical" evidence="17">
    <location>
        <begin position="49"/>
        <end position="68"/>
    </location>
</feature>
<proteinExistence type="inferred from homology"/>
<protein>
    <recommendedName>
        <fullName evidence="12">Probable peptidoglycan glycosyltransferase FtsW</fullName>
        <ecNumber evidence="14">2.4.99.28</ecNumber>
    </recommendedName>
    <alternativeName>
        <fullName evidence="13">Cell division protein FtsW</fullName>
    </alternativeName>
    <alternativeName>
        <fullName evidence="10">Cell wall polymerase</fullName>
    </alternativeName>
    <alternativeName>
        <fullName evidence="9">Peptidoglycan polymerase</fullName>
    </alternativeName>
</protein>
<keyword evidence="18" id="KW-0131">Cell cycle</keyword>
<evidence type="ECO:0000256" key="10">
    <source>
        <dbReference type="ARBA" id="ARBA00033270"/>
    </source>
</evidence>
<comment type="similarity">
    <text evidence="11">Belongs to the SEDS family. FtsW subfamily.</text>
</comment>
<evidence type="ECO:0000256" key="5">
    <source>
        <dbReference type="ARBA" id="ARBA00022960"/>
    </source>
</evidence>
<keyword evidence="6" id="KW-0573">Peptidoglycan synthesis</keyword>
<feature type="transmembrane region" description="Helical" evidence="17">
    <location>
        <begin position="318"/>
        <end position="345"/>
    </location>
</feature>
<evidence type="ECO:0000256" key="13">
    <source>
        <dbReference type="ARBA" id="ARBA00041418"/>
    </source>
</evidence>
<feature type="transmembrane region" description="Helical" evidence="17">
    <location>
        <begin position="75"/>
        <end position="94"/>
    </location>
</feature>
<dbReference type="PANTHER" id="PTHR30474:SF2">
    <property type="entry name" value="PEPTIDOGLYCAN GLYCOSYLTRANSFERASE FTSW-RELATED"/>
    <property type="match status" value="1"/>
</dbReference>
<dbReference type="GO" id="GO:0008360">
    <property type="term" value="P:regulation of cell shape"/>
    <property type="evidence" value="ECO:0007669"/>
    <property type="project" value="UniProtKB-KW"/>
</dbReference>
<dbReference type="GO" id="GO:0032153">
    <property type="term" value="C:cell division site"/>
    <property type="evidence" value="ECO:0007669"/>
    <property type="project" value="TreeGrafter"/>
</dbReference>
<keyword evidence="5" id="KW-0133">Cell shape</keyword>
<sequence length="384" mass="42427">MKKLRYLDYFIFIPYIILSVIGAVMVYSASSEVAVTQGKAAASYFEKQVIFVIIGLILLFFTFFFKYQMLKNKKIVLGLLIFIFVSLILVFFLAEEINGAKAWISIGGAFNFQPAEFAKLVLIWYLAFIFSRKQQSIVKDTLNTIWPPMVIFLLIAILVFLENDVGGALILTIIALAVMFSSGMPARLGVLSGLGASTFAGGYIYLVYKYGTKVPFMNETRLSRFQAFWDPFKTSQEAGLQLYNSYLALSRGGLFGVGLGRSVQKLGYLPEPYTDFIIAILGEELGLVTLLFVVLLIMMLISRIYLIGIRAKDSFGSLICVGVATMMMIQTFLNLGGVTGILPITGVTFPFISYGGSSMLVLSISLGLVLNISATEKMNKEIKS</sequence>